<feature type="non-terminal residue" evidence="1">
    <location>
        <position position="1"/>
    </location>
</feature>
<gene>
    <name evidence="1" type="ORF">N0F65_009346</name>
</gene>
<evidence type="ECO:0008006" key="3">
    <source>
        <dbReference type="Google" id="ProtNLM"/>
    </source>
</evidence>
<dbReference type="Proteomes" id="UP001146120">
    <property type="component" value="Unassembled WGS sequence"/>
</dbReference>
<keyword evidence="2" id="KW-1185">Reference proteome</keyword>
<dbReference type="PANTHER" id="PTHR33939">
    <property type="entry name" value="PROTEIN CBG22215"/>
    <property type="match status" value="1"/>
</dbReference>
<dbReference type="EMBL" id="DAKRPA010000288">
    <property type="protein sequence ID" value="DAZ93838.1"/>
    <property type="molecule type" value="Genomic_DNA"/>
</dbReference>
<comment type="caution">
    <text evidence="1">The sequence shown here is derived from an EMBL/GenBank/DDBJ whole genome shotgun (WGS) entry which is preliminary data.</text>
</comment>
<protein>
    <recommendedName>
        <fullName evidence="3">Tc1-like transposase DDE domain-containing protein</fullName>
    </recommendedName>
</protein>
<dbReference type="Gene3D" id="3.30.420.10">
    <property type="entry name" value="Ribonuclease H-like superfamily/Ribonuclease H"/>
    <property type="match status" value="1"/>
</dbReference>
<accession>A0AAV2YKM4</accession>
<evidence type="ECO:0000313" key="2">
    <source>
        <dbReference type="Proteomes" id="UP001146120"/>
    </source>
</evidence>
<organism evidence="1 2">
    <name type="scientific">Lagenidium giganteum</name>
    <dbReference type="NCBI Taxonomy" id="4803"/>
    <lineage>
        <taxon>Eukaryota</taxon>
        <taxon>Sar</taxon>
        <taxon>Stramenopiles</taxon>
        <taxon>Oomycota</taxon>
        <taxon>Peronosporomycetes</taxon>
        <taxon>Pythiales</taxon>
        <taxon>Pythiaceae</taxon>
    </lineage>
</organism>
<dbReference type="InterPro" id="IPR036397">
    <property type="entry name" value="RNaseH_sf"/>
</dbReference>
<dbReference type="PANTHER" id="PTHR33939:SF1">
    <property type="entry name" value="DUF4371 DOMAIN-CONTAINING PROTEIN"/>
    <property type="match status" value="1"/>
</dbReference>
<dbReference type="AlphaFoldDB" id="A0AAV2YKM4"/>
<proteinExistence type="predicted"/>
<reference evidence="1" key="2">
    <citation type="journal article" date="2023" name="Microbiol Resour">
        <title>Decontamination and Annotation of the Draft Genome Sequence of the Oomycete Lagenidium giganteum ARSEF 373.</title>
        <authorList>
            <person name="Morgan W.R."/>
            <person name="Tartar A."/>
        </authorList>
    </citation>
    <scope>NUCLEOTIDE SEQUENCE</scope>
    <source>
        <strain evidence="1">ARSEF 373</strain>
    </source>
</reference>
<name>A0AAV2YKM4_9STRA</name>
<sequence>RHVRRVLSIELKHSFKLGIQRDIRSYASENVSYRGDYLKRRLSNYTQFWNPTRPEVERVTPGGKGRRVCILGAGVIHYNHVGVSSRVVNTSKNEDYHGNVDSALFENWFYKLCENLHTHYGPCRIHMDGAKYHKRNVNLAPNSNAKKEEMQRWLLHHEHAFDLYAIIKEKKADPRCATCIIAEGFEHEISFTPPYHPELQAIELIWGSVKHRIGLDPPTSIEDLHAKVWAGLNAHGSAAWVAAYRHVQKMQKKVFTFDRS</sequence>
<dbReference type="GO" id="GO:0003676">
    <property type="term" value="F:nucleic acid binding"/>
    <property type="evidence" value="ECO:0007669"/>
    <property type="project" value="InterPro"/>
</dbReference>
<reference evidence="1" key="1">
    <citation type="submission" date="2022-11" db="EMBL/GenBank/DDBJ databases">
        <authorList>
            <person name="Morgan W.R."/>
            <person name="Tartar A."/>
        </authorList>
    </citation>
    <scope>NUCLEOTIDE SEQUENCE</scope>
    <source>
        <strain evidence="1">ARSEF 373</strain>
    </source>
</reference>
<evidence type="ECO:0000313" key="1">
    <source>
        <dbReference type="EMBL" id="DAZ93838.1"/>
    </source>
</evidence>